<evidence type="ECO:0000256" key="1">
    <source>
        <dbReference type="SAM" id="MobiDB-lite"/>
    </source>
</evidence>
<organism evidence="2 3">
    <name type="scientific">Lasiosphaeria miniovina</name>
    <dbReference type="NCBI Taxonomy" id="1954250"/>
    <lineage>
        <taxon>Eukaryota</taxon>
        <taxon>Fungi</taxon>
        <taxon>Dikarya</taxon>
        <taxon>Ascomycota</taxon>
        <taxon>Pezizomycotina</taxon>
        <taxon>Sordariomycetes</taxon>
        <taxon>Sordariomycetidae</taxon>
        <taxon>Sordariales</taxon>
        <taxon>Lasiosphaeriaceae</taxon>
        <taxon>Lasiosphaeria</taxon>
    </lineage>
</organism>
<dbReference type="AlphaFoldDB" id="A0AA40AVS9"/>
<dbReference type="GeneID" id="85322993"/>
<feature type="region of interest" description="Disordered" evidence="1">
    <location>
        <begin position="1"/>
        <end position="28"/>
    </location>
</feature>
<evidence type="ECO:0000313" key="3">
    <source>
        <dbReference type="Proteomes" id="UP001172101"/>
    </source>
</evidence>
<feature type="compositionally biased region" description="Polar residues" evidence="1">
    <location>
        <begin position="182"/>
        <end position="200"/>
    </location>
</feature>
<feature type="compositionally biased region" description="Polar residues" evidence="1">
    <location>
        <begin position="134"/>
        <end position="150"/>
    </location>
</feature>
<sequence length="649" mass="69739">MAWETASMAAAKPPSSPLPPLPNKFGGLPSMAIPRRPVGSRLPLKLQFRPKLRPKLRLKLRLQLRLQLPILPIHLLSAYSNHSSESTPRSSTNSANDISGIQGSYTIASPKHQVKDRGIRSEGSVASEPWLKLSSGQDAQKQAPNISWTPAENRESLPPPPPPLKDILRKPLRLQSPPPAQPSQNKTEASPTSTSPQQDQLWRRRSLKGDKSLAVPELKLISSHGSTAASAQNSSQGDPTSAQRQQSPPQQPDTADIVFPAPPARPRVPLPRSTNAGLPGRNIRPVTSRQQPPPQEEKEENMGQKLSKLGKPRDNEEAPAKPLPNPIVPRSVPRLPTPEYETTDVKRLVVETVVSPISPASSPELPDGPKQAGPVASQDGNNGGNQAPVLKPSNLASLRMPVGLPSSPSAHLDRTHKQPQFAARTSSRSMGTPATAMRAEAAASSTSRAPPREQQFKPSSQVVRAISESGSTASDDTVKPRPTAASNNTETDAPPTPRVASRGGGTQDEEMTDNPGAALFPRNWYKPQPADVVLDAQPLLDRHFRCLTNHRYMTVNRQRVNPISCRTCGHKDRNAECFICSACHLNVCPSCNGSLRMFRGDLNRVLQNIENKRTSEAQESAASNGASNGGPDSETVTAPAAEQPGAVGA</sequence>
<feature type="compositionally biased region" description="Polar residues" evidence="1">
    <location>
        <begin position="617"/>
        <end position="626"/>
    </location>
</feature>
<feature type="region of interest" description="Disordered" evidence="1">
    <location>
        <begin position="81"/>
        <end position="203"/>
    </location>
</feature>
<feature type="region of interest" description="Disordered" evidence="1">
    <location>
        <begin position="223"/>
        <end position="340"/>
    </location>
</feature>
<gene>
    <name evidence="2" type="ORF">B0T26DRAFT_674525</name>
</gene>
<dbReference type="Proteomes" id="UP001172101">
    <property type="component" value="Unassembled WGS sequence"/>
</dbReference>
<evidence type="ECO:0000313" key="2">
    <source>
        <dbReference type="EMBL" id="KAK0722881.1"/>
    </source>
</evidence>
<feature type="compositionally biased region" description="Polar residues" evidence="1">
    <location>
        <begin position="456"/>
        <end position="475"/>
    </location>
</feature>
<name>A0AA40AVS9_9PEZI</name>
<protein>
    <submittedName>
        <fullName evidence="2">Uncharacterized protein</fullName>
    </submittedName>
</protein>
<feature type="compositionally biased region" description="Low complexity" evidence="1">
    <location>
        <begin position="432"/>
        <end position="449"/>
    </location>
</feature>
<dbReference type="RefSeq" id="XP_060298805.1">
    <property type="nucleotide sequence ID" value="XM_060439723.1"/>
</dbReference>
<accession>A0AA40AVS9</accession>
<proteinExistence type="predicted"/>
<keyword evidence="3" id="KW-1185">Reference proteome</keyword>
<dbReference type="EMBL" id="JAUIRO010000003">
    <property type="protein sequence ID" value="KAK0722881.1"/>
    <property type="molecule type" value="Genomic_DNA"/>
</dbReference>
<feature type="region of interest" description="Disordered" evidence="1">
    <location>
        <begin position="612"/>
        <end position="649"/>
    </location>
</feature>
<feature type="compositionally biased region" description="Polar residues" evidence="1">
    <location>
        <begin position="95"/>
        <end position="107"/>
    </location>
</feature>
<feature type="compositionally biased region" description="Polar residues" evidence="1">
    <location>
        <begin position="223"/>
        <end position="242"/>
    </location>
</feature>
<feature type="compositionally biased region" description="Pro residues" evidence="1">
    <location>
        <begin position="260"/>
        <end position="269"/>
    </location>
</feature>
<comment type="caution">
    <text evidence="2">The sequence shown here is derived from an EMBL/GenBank/DDBJ whole genome shotgun (WGS) entry which is preliminary data.</text>
</comment>
<reference evidence="2" key="1">
    <citation type="submission" date="2023-06" db="EMBL/GenBank/DDBJ databases">
        <title>Genome-scale phylogeny and comparative genomics of the fungal order Sordariales.</title>
        <authorList>
            <consortium name="Lawrence Berkeley National Laboratory"/>
            <person name="Hensen N."/>
            <person name="Bonometti L."/>
            <person name="Westerberg I."/>
            <person name="Brannstrom I.O."/>
            <person name="Guillou S."/>
            <person name="Cros-Aarteil S."/>
            <person name="Calhoun S."/>
            <person name="Haridas S."/>
            <person name="Kuo A."/>
            <person name="Mondo S."/>
            <person name="Pangilinan J."/>
            <person name="Riley R."/>
            <person name="LaButti K."/>
            <person name="Andreopoulos B."/>
            <person name="Lipzen A."/>
            <person name="Chen C."/>
            <person name="Yanf M."/>
            <person name="Daum C."/>
            <person name="Ng V."/>
            <person name="Clum A."/>
            <person name="Steindorff A."/>
            <person name="Ohm R."/>
            <person name="Martin F."/>
            <person name="Silar P."/>
            <person name="Natvig D."/>
            <person name="Lalanne C."/>
            <person name="Gautier V."/>
            <person name="Ament-velasquez S.L."/>
            <person name="Kruys A."/>
            <person name="Hutchinson M.I."/>
            <person name="Powell A.J."/>
            <person name="Barry K."/>
            <person name="Miller A.N."/>
            <person name="Grigoriev I.V."/>
            <person name="Debuchy R."/>
            <person name="Gladieux P."/>
            <person name="Thoren M.H."/>
            <person name="Johannesson H."/>
        </authorList>
    </citation>
    <scope>NUCLEOTIDE SEQUENCE</scope>
    <source>
        <strain evidence="2">SMH2392-1A</strain>
    </source>
</reference>
<feature type="compositionally biased region" description="Low complexity" evidence="1">
    <location>
        <begin position="81"/>
        <end position="94"/>
    </location>
</feature>
<feature type="region of interest" description="Disordered" evidence="1">
    <location>
        <begin position="357"/>
        <end position="523"/>
    </location>
</feature>